<feature type="repeat" description="LDL-receptor class B" evidence="12">
    <location>
        <begin position="521"/>
        <end position="563"/>
    </location>
</feature>
<dbReference type="PANTHER" id="PTHR46513">
    <property type="entry name" value="VITELLOGENIN RECEPTOR-LIKE PROTEIN-RELATED-RELATED"/>
    <property type="match status" value="1"/>
</dbReference>
<sequence length="1590" mass="178599">MKDISLNVFICITTIICVYFPQVNGDASQTNGPLLLYSTMKDIRIVRTNNTKIKPQILIRNMTDGAALDFNYAKKQICWTDHGLENIQCATFNGVDVTNKIEIVSSRDGGLLSPDGLACDWFTNKLYWTDSETNRIEVATSTGQFRKVLFWSDIDQPRAIALVPMKGLMFWTDWGEVPKIERAGMNGDVATRKVIVSENIFWPNGLTIDYKAELIYWIDGRLLFIDVMDYNGDHRSTVLKDGFQYPFALTQFQNKFYWTDWKTWSVHLYDRNTSQNSKEFIHSDFVPMDIHVWDPHRQPVISHPCEKNNGGCSHLCLLAPYPPGYSCACPIGTKLVNNFNCTNGPQELLVLARRSDICVVFLDSADYTYKILPLTNIKYTIAVDYDPIEGFIYWTDDNVKKIRKAHLNGTLQTDVIVSEIFHPDGIAVDFVARNIYWTDTGTDRIEVAQLNGKYRNVVIFDGLAEPRAIAVAPQLGWLFWSDWYEKNPKIERSNLDGSERKVIISTKLGWPNGVTLDFENLKIYWCDAKTDLIEYANMDGTDRRELVNDNVPHVFGFSLMGDYLYWTDWQRRAIDRVHKVSGGNREVIIDQIANVMGLKAIRLQEFHGGNTCGVDNGGCSHLCLYRHNKTHVCACQINYELASDNRTCVLANVFLIYARKSNIGRISIENNYREVTIPVAGVKHAMSIDFDIETQRVYWSDNKLRVIMSAFVNGSDPQKVIELGLTSPEGVAVDWIAKNIYWADSVLHHIEVSKYDGSSRRTLIWRDIDEPHSIVLNPEEGYMYWSEWGHSNCIKRATLDGSNRKTIIINTKHASGLTLDYERKRLYWAETATSSILSSDLNGFDKQVSLKDGIRKPAGLTIYQNMVYWGDENTGEIFFAEKSNLTNYTAIYTMHENITDLVIFHESKQRGSNRCIHNGGCSHLCLYQPPETLSGPTVTCACPTHYFLQNSTCVPPKQFMIYSQRNLAVRLVPDTSDSPEAVLSIQGLKGVKGIDFDPVHHYLYWIEGKTHAIKRASESGLSTSIIVPGNQGHNPFDIAVDVLGRLLFWSCASQDVINITRLDNSSTVGVIIQKEGEKPRLLAIHPTKRLIFYTDVGNAPQLIRTRLDGTQRIVITRGNDIAAIAIDAENDMVVWAQGHSIYMCNIDGDNQHVVFNESNSRVTQLAIHTGWLYWLDREIQQLQRLELKTGSSRSVVLTHAAAVLDLVSVKQPDRNHTCMHLRCSHLCIINGTSPVCACPIGLALQDDKKTCAALPDCGSDHFTCMTQSNHNKDCIPVAWRCDGQADCPDGSDEVGCPACRVDQFKCQSGQCIDQSQVCDGVPQCSDHFDEVHCCKSNEYRCPLTDVCISLSLLCDGMDNCADGADEDRSHCVDQNKYMASYKSGTSTLIVVIFIIISAVVGFSVLFLVIRKRLNGNNAVLHDQSEDPLSPMQPRARIKVHSKIPDVVHMSMLSGSHSSSYDRNHITGASSSTNSSSRMCYPRETLNPPPSPATTAASTRGSSPTTRYRPYRHYRSINQPPPPTPCSTDVCDESDYNYPTRCRYEGGPIPPPPTPRSHCHSESCPPSPSSRSSTYFSPLPPPPSPVPSPVN</sequence>
<comment type="subcellular location">
    <subcellularLocation>
        <location evidence="1">Cell membrane</location>
        <topology evidence="1">Single-pass type I membrane protein</topology>
    </subcellularLocation>
</comment>
<dbReference type="CDD" id="cd00112">
    <property type="entry name" value="LDLa"/>
    <property type="match status" value="3"/>
</dbReference>
<dbReference type="FunFam" id="2.120.10.30:FF:000241">
    <property type="entry name" value="Low-density lipoprotein receptor-related protein 6"/>
    <property type="match status" value="1"/>
</dbReference>
<feature type="chain" id="PRO_5036029851" description="EGF-like domain-containing protein" evidence="15">
    <location>
        <begin position="26"/>
        <end position="1590"/>
    </location>
</feature>
<feature type="transmembrane region" description="Helical" evidence="14">
    <location>
        <begin position="1388"/>
        <end position="1409"/>
    </location>
</feature>
<feature type="repeat" description="LDL-receptor class B" evidence="12">
    <location>
        <begin position="433"/>
        <end position="475"/>
    </location>
</feature>
<dbReference type="PROSITE" id="PS01209">
    <property type="entry name" value="LDLRA_1"/>
    <property type="match status" value="1"/>
</dbReference>
<dbReference type="InterPro" id="IPR036055">
    <property type="entry name" value="LDL_receptor-like_sf"/>
</dbReference>
<keyword evidence="14" id="KW-0812">Transmembrane</keyword>
<feature type="repeat" description="LDL-receptor class B" evidence="12">
    <location>
        <begin position="781"/>
        <end position="823"/>
    </location>
</feature>
<evidence type="ECO:0000256" key="8">
    <source>
        <dbReference type="ARBA" id="ARBA00023157"/>
    </source>
</evidence>
<dbReference type="Proteomes" id="UP000327044">
    <property type="component" value="Unassembled WGS sequence"/>
</dbReference>
<dbReference type="Gene3D" id="4.10.400.10">
    <property type="entry name" value="Low-density Lipoprotein Receptor"/>
    <property type="match status" value="3"/>
</dbReference>
<dbReference type="PROSITE" id="PS50068">
    <property type="entry name" value="LDLRA_2"/>
    <property type="match status" value="3"/>
</dbReference>
<evidence type="ECO:0000256" key="11">
    <source>
        <dbReference type="PROSITE-ProRule" id="PRU00124"/>
    </source>
</evidence>
<feature type="region of interest" description="Disordered" evidence="13">
    <location>
        <begin position="1454"/>
        <end position="1507"/>
    </location>
</feature>
<dbReference type="EMBL" id="GEZM01046160">
    <property type="protein sequence ID" value="JAV77476.1"/>
    <property type="molecule type" value="Transcribed_RNA"/>
</dbReference>
<feature type="signal peptide" evidence="15">
    <location>
        <begin position="1"/>
        <end position="25"/>
    </location>
</feature>
<feature type="repeat" description="LDL-receptor class B" evidence="12">
    <location>
        <begin position="213"/>
        <end position="255"/>
    </location>
</feature>
<keyword evidence="8 11" id="KW-1015">Disulfide bond</keyword>
<reference evidence="18" key="3">
    <citation type="submission" date="2019-08" db="EMBL/GenBank/DDBJ databases">
        <authorList>
            <consortium name="Photinus pyralis genome working group"/>
            <person name="Fallon T.R."/>
            <person name="Sander Lower S.E."/>
            <person name="Weng J.-K."/>
        </authorList>
    </citation>
    <scope>NUCLEOTIDE SEQUENCE</scope>
    <source>
        <strain evidence="18">1611_PpyrPB1</strain>
        <tissue evidence="18">Whole body</tissue>
    </source>
</reference>
<keyword evidence="5 15" id="KW-0732">Signal</keyword>
<evidence type="ECO:0000256" key="13">
    <source>
        <dbReference type="SAM" id="MobiDB-lite"/>
    </source>
</evidence>
<protein>
    <recommendedName>
        <fullName evidence="16">EGF-like domain-containing protein</fullName>
    </recommendedName>
</protein>
<evidence type="ECO:0000256" key="12">
    <source>
        <dbReference type="PROSITE-ProRule" id="PRU00461"/>
    </source>
</evidence>
<accession>A0A1Y1M0S0</accession>
<dbReference type="SUPFAM" id="SSF57424">
    <property type="entry name" value="LDL receptor-like module"/>
    <property type="match status" value="3"/>
</dbReference>
<comment type="caution">
    <text evidence="11">Lacks conserved residue(s) required for the propagation of feature annotation.</text>
</comment>
<evidence type="ECO:0000259" key="16">
    <source>
        <dbReference type="SMART" id="SM00181"/>
    </source>
</evidence>
<feature type="repeat" description="LDL-receptor class B" evidence="12">
    <location>
        <begin position="390"/>
        <end position="432"/>
    </location>
</feature>
<feature type="compositionally biased region" description="Pro residues" evidence="13">
    <location>
        <begin position="1577"/>
        <end position="1590"/>
    </location>
</feature>
<dbReference type="FunCoup" id="A0A1Y1M0S0">
    <property type="interactions" value="569"/>
</dbReference>
<evidence type="ECO:0000313" key="18">
    <source>
        <dbReference type="EMBL" id="KAB0799595.1"/>
    </source>
</evidence>
<evidence type="ECO:0000256" key="6">
    <source>
        <dbReference type="ARBA" id="ARBA00022737"/>
    </source>
</evidence>
<keyword evidence="10" id="KW-0325">Glycoprotein</keyword>
<dbReference type="Pfam" id="PF00057">
    <property type="entry name" value="Ldl_recept_a"/>
    <property type="match status" value="3"/>
</dbReference>
<feature type="repeat" description="LDL-receptor class B" evidence="12">
    <location>
        <begin position="824"/>
        <end position="866"/>
    </location>
</feature>
<dbReference type="Pfam" id="PF00058">
    <property type="entry name" value="Ldl_recept_b"/>
    <property type="match status" value="9"/>
</dbReference>
<feature type="domain" description="EGF-like" evidence="16">
    <location>
        <begin position="611"/>
        <end position="649"/>
    </location>
</feature>
<reference evidence="18 19" key="2">
    <citation type="journal article" date="2018" name="Elife">
        <title>Firefly genomes illuminate parallel origins of bioluminescence in beetles.</title>
        <authorList>
            <person name="Fallon T.R."/>
            <person name="Lower S.E."/>
            <person name="Chang C.H."/>
            <person name="Bessho-Uehara M."/>
            <person name="Martin G.J."/>
            <person name="Bewick A.J."/>
            <person name="Behringer M."/>
            <person name="Debat H.J."/>
            <person name="Wong I."/>
            <person name="Day J.C."/>
            <person name="Suvorov A."/>
            <person name="Silva C.J."/>
            <person name="Stanger-Hall K.F."/>
            <person name="Hall D.W."/>
            <person name="Schmitz R.J."/>
            <person name="Nelson D.R."/>
            <person name="Lewis S.M."/>
            <person name="Shigenobu S."/>
            <person name="Bybee S.M."/>
            <person name="Larracuente A.M."/>
            <person name="Oba Y."/>
            <person name="Weng J.K."/>
        </authorList>
    </citation>
    <scope>NUCLEOTIDE SEQUENCE [LARGE SCALE GENOMIC DNA]</scope>
    <source>
        <strain evidence="18">1611_PpyrPB1</strain>
        <tissue evidence="18">Whole body</tissue>
    </source>
</reference>
<dbReference type="PANTHER" id="PTHR46513:SF41">
    <property type="entry name" value="LOW-DENSITY LIPOPROTEIN RECEPTOR-RELATED PROTEIN"/>
    <property type="match status" value="1"/>
</dbReference>
<feature type="repeat" description="LDL-receptor class B" evidence="12">
    <location>
        <begin position="476"/>
        <end position="520"/>
    </location>
</feature>
<keyword evidence="7 14" id="KW-0472">Membrane</keyword>
<dbReference type="InterPro" id="IPR000033">
    <property type="entry name" value="LDLR_classB_rpt"/>
</dbReference>
<evidence type="ECO:0000256" key="4">
    <source>
        <dbReference type="ARBA" id="ARBA00022583"/>
    </source>
</evidence>
<evidence type="ECO:0000256" key="3">
    <source>
        <dbReference type="ARBA" id="ARBA00022536"/>
    </source>
</evidence>
<dbReference type="GO" id="GO:0005886">
    <property type="term" value="C:plasma membrane"/>
    <property type="evidence" value="ECO:0007669"/>
    <property type="project" value="UniProtKB-SubCell"/>
</dbReference>
<evidence type="ECO:0000256" key="14">
    <source>
        <dbReference type="SAM" id="Phobius"/>
    </source>
</evidence>
<dbReference type="InterPro" id="IPR000742">
    <property type="entry name" value="EGF"/>
</dbReference>
<dbReference type="SMART" id="SM00181">
    <property type="entry name" value="EGF"/>
    <property type="match status" value="4"/>
</dbReference>
<organism evidence="17">
    <name type="scientific">Photinus pyralis</name>
    <name type="common">Common eastern firefly</name>
    <name type="synonym">Lampyris pyralis</name>
    <dbReference type="NCBI Taxonomy" id="7054"/>
    <lineage>
        <taxon>Eukaryota</taxon>
        <taxon>Metazoa</taxon>
        <taxon>Ecdysozoa</taxon>
        <taxon>Arthropoda</taxon>
        <taxon>Hexapoda</taxon>
        <taxon>Insecta</taxon>
        <taxon>Pterygota</taxon>
        <taxon>Neoptera</taxon>
        <taxon>Endopterygota</taxon>
        <taxon>Coleoptera</taxon>
        <taxon>Polyphaga</taxon>
        <taxon>Elateriformia</taxon>
        <taxon>Elateroidea</taxon>
        <taxon>Lampyridae</taxon>
        <taxon>Lampyrinae</taxon>
        <taxon>Photinus</taxon>
    </lineage>
</organism>
<dbReference type="PROSITE" id="PS51120">
    <property type="entry name" value="LDLRB"/>
    <property type="match status" value="11"/>
</dbReference>
<dbReference type="InParanoid" id="A0A1Y1M0S0"/>
<dbReference type="GO" id="GO:0006897">
    <property type="term" value="P:endocytosis"/>
    <property type="evidence" value="ECO:0007669"/>
    <property type="project" value="UniProtKB-KW"/>
</dbReference>
<dbReference type="InterPro" id="IPR002172">
    <property type="entry name" value="LDrepeatLR_classA_rpt"/>
</dbReference>
<feature type="repeat" description="LDL-receptor class B" evidence="12">
    <location>
        <begin position="738"/>
        <end position="780"/>
    </location>
</feature>
<feature type="disulfide bond" evidence="11">
    <location>
        <begin position="1318"/>
        <end position="1333"/>
    </location>
</feature>
<keyword evidence="14" id="KW-1133">Transmembrane helix</keyword>
<evidence type="ECO:0000313" key="19">
    <source>
        <dbReference type="Proteomes" id="UP000327044"/>
    </source>
</evidence>
<dbReference type="Gene3D" id="2.120.10.30">
    <property type="entry name" value="TolB, C-terminal domain"/>
    <property type="match status" value="4"/>
</dbReference>
<feature type="disulfide bond" evidence="11">
    <location>
        <begin position="1306"/>
        <end position="1324"/>
    </location>
</feature>
<dbReference type="SMART" id="SM00192">
    <property type="entry name" value="LDLa"/>
    <property type="match status" value="3"/>
</dbReference>
<evidence type="ECO:0000256" key="5">
    <source>
        <dbReference type="ARBA" id="ARBA00022729"/>
    </source>
</evidence>
<name>A0A1Y1M0S0_PHOPY</name>
<dbReference type="InterPro" id="IPR050778">
    <property type="entry name" value="Cueball_EGF_LRP_Nidogen"/>
</dbReference>
<keyword evidence="6" id="KW-0677">Repeat</keyword>
<evidence type="ECO:0000256" key="1">
    <source>
        <dbReference type="ARBA" id="ARBA00004251"/>
    </source>
</evidence>
<keyword evidence="2" id="KW-1003">Cell membrane</keyword>
<feature type="disulfide bond" evidence="11">
    <location>
        <begin position="1281"/>
        <end position="1296"/>
    </location>
</feature>
<dbReference type="SUPFAM" id="SSF63825">
    <property type="entry name" value="YWTD domain"/>
    <property type="match status" value="4"/>
</dbReference>
<evidence type="ECO:0000256" key="15">
    <source>
        <dbReference type="SAM" id="SignalP"/>
    </source>
</evidence>
<evidence type="ECO:0000256" key="9">
    <source>
        <dbReference type="ARBA" id="ARBA00023170"/>
    </source>
</evidence>
<evidence type="ECO:0000313" key="17">
    <source>
        <dbReference type="EMBL" id="JAV77476.1"/>
    </source>
</evidence>
<feature type="domain" description="EGF-like" evidence="16">
    <location>
        <begin position="304"/>
        <end position="342"/>
    </location>
</feature>
<dbReference type="PRINTS" id="PR00261">
    <property type="entry name" value="LDLRECEPTOR"/>
</dbReference>
<evidence type="ECO:0000256" key="2">
    <source>
        <dbReference type="ARBA" id="ARBA00022475"/>
    </source>
</evidence>
<dbReference type="InterPro" id="IPR011042">
    <property type="entry name" value="6-blade_b-propeller_TolB-like"/>
</dbReference>
<feature type="repeat" description="LDL-receptor class B" evidence="12">
    <location>
        <begin position="167"/>
        <end position="212"/>
    </location>
</feature>
<feature type="domain" description="EGF-like" evidence="16">
    <location>
        <begin position="1217"/>
        <end position="1252"/>
    </location>
</feature>
<dbReference type="FunFam" id="2.120.10.30:FF:000008">
    <property type="entry name" value="Low-density lipoprotein receptor-related protein 4"/>
    <property type="match status" value="1"/>
</dbReference>
<gene>
    <name evidence="18" type="ORF">PPYR_07475</name>
</gene>
<feature type="disulfide bond" evidence="11">
    <location>
        <begin position="1299"/>
        <end position="1311"/>
    </location>
</feature>
<dbReference type="Pfam" id="PF14670">
    <property type="entry name" value="FXa_inhibition"/>
    <property type="match status" value="1"/>
</dbReference>
<reference evidence="17" key="1">
    <citation type="journal article" date="2016" name="Sci. Rep.">
        <title>Molecular characterization of firefly nuptial gifts: a multi-omics approach sheds light on postcopulatory sexual selection.</title>
        <authorList>
            <person name="Al-Wathiqui N."/>
            <person name="Fallon T.R."/>
            <person name="South A."/>
            <person name="Weng J.K."/>
            <person name="Lewis S.M."/>
        </authorList>
    </citation>
    <scope>NUCLEOTIDE SEQUENCE</scope>
</reference>
<dbReference type="SMART" id="SM00135">
    <property type="entry name" value="LY"/>
    <property type="match status" value="20"/>
</dbReference>
<dbReference type="FunFam" id="2.120.10.30:FF:000001">
    <property type="entry name" value="Low-density lipoprotein receptor-related protein 6"/>
    <property type="match status" value="1"/>
</dbReference>
<dbReference type="InterPro" id="IPR023415">
    <property type="entry name" value="LDLR_class-A_CS"/>
</dbReference>
<keyword evidence="9" id="KW-0675">Receptor</keyword>
<dbReference type="SUPFAM" id="SSF57196">
    <property type="entry name" value="EGF/Laminin"/>
    <property type="match status" value="1"/>
</dbReference>
<feature type="repeat" description="LDL-receptor class B" evidence="12">
    <location>
        <begin position="695"/>
        <end position="737"/>
    </location>
</feature>
<feature type="domain" description="EGF-like" evidence="16">
    <location>
        <begin position="914"/>
        <end position="954"/>
    </location>
</feature>
<feature type="repeat" description="LDL-receptor class B" evidence="12">
    <location>
        <begin position="124"/>
        <end position="166"/>
    </location>
</feature>
<dbReference type="OrthoDB" id="72419at2759"/>
<feature type="region of interest" description="Disordered" evidence="13">
    <location>
        <begin position="1541"/>
        <end position="1590"/>
    </location>
</feature>
<feature type="compositionally biased region" description="Low complexity" evidence="13">
    <location>
        <begin position="1492"/>
        <end position="1507"/>
    </location>
</feature>
<evidence type="ECO:0000256" key="10">
    <source>
        <dbReference type="ARBA" id="ARBA00023180"/>
    </source>
</evidence>
<keyword evidence="4" id="KW-0254">Endocytosis</keyword>
<dbReference type="EMBL" id="VVIM01000005">
    <property type="protein sequence ID" value="KAB0799595.1"/>
    <property type="molecule type" value="Genomic_DNA"/>
</dbReference>
<keyword evidence="3" id="KW-0245">EGF-like domain</keyword>
<proteinExistence type="predicted"/>
<keyword evidence="19" id="KW-1185">Reference proteome</keyword>
<evidence type="ECO:0000256" key="7">
    <source>
        <dbReference type="ARBA" id="ARBA00023136"/>
    </source>
</evidence>